<dbReference type="SUPFAM" id="SSF47336">
    <property type="entry name" value="ACP-like"/>
    <property type="match status" value="1"/>
</dbReference>
<dbReference type="Pfam" id="PF00501">
    <property type="entry name" value="AMP-binding"/>
    <property type="match status" value="1"/>
</dbReference>
<name>A0A6G1JN49_9PLEO</name>
<evidence type="ECO:0000313" key="9">
    <source>
        <dbReference type="Proteomes" id="UP000799291"/>
    </source>
</evidence>
<dbReference type="CDD" id="cd04433">
    <property type="entry name" value="AFD_class_I"/>
    <property type="match status" value="1"/>
</dbReference>
<dbReference type="GO" id="GO:0006631">
    <property type="term" value="P:fatty acid metabolic process"/>
    <property type="evidence" value="ECO:0007669"/>
    <property type="project" value="TreeGrafter"/>
</dbReference>
<organism evidence="8 9">
    <name type="scientific">Lentithecium fluviatile CBS 122367</name>
    <dbReference type="NCBI Taxonomy" id="1168545"/>
    <lineage>
        <taxon>Eukaryota</taxon>
        <taxon>Fungi</taxon>
        <taxon>Dikarya</taxon>
        <taxon>Ascomycota</taxon>
        <taxon>Pezizomycotina</taxon>
        <taxon>Dothideomycetes</taxon>
        <taxon>Pleosporomycetidae</taxon>
        <taxon>Pleosporales</taxon>
        <taxon>Massarineae</taxon>
        <taxon>Lentitheciaceae</taxon>
        <taxon>Lentithecium</taxon>
    </lineage>
</organism>
<evidence type="ECO:0000256" key="4">
    <source>
        <dbReference type="ARBA" id="ARBA00022598"/>
    </source>
</evidence>
<comment type="similarity">
    <text evidence="5">Belongs to the NRP synthetase family.</text>
</comment>
<dbReference type="Gene3D" id="3.40.50.12780">
    <property type="entry name" value="N-terminal domain of ligase-like"/>
    <property type="match status" value="1"/>
</dbReference>
<gene>
    <name evidence="8" type="ORF">K458DRAFT_448313</name>
</gene>
<dbReference type="EMBL" id="MU005569">
    <property type="protein sequence ID" value="KAF2691650.1"/>
    <property type="molecule type" value="Genomic_DNA"/>
</dbReference>
<reference evidence="8" key="1">
    <citation type="journal article" date="2020" name="Stud. Mycol.">
        <title>101 Dothideomycetes genomes: a test case for predicting lifestyles and emergence of pathogens.</title>
        <authorList>
            <person name="Haridas S."/>
            <person name="Albert R."/>
            <person name="Binder M."/>
            <person name="Bloem J."/>
            <person name="Labutti K."/>
            <person name="Salamov A."/>
            <person name="Andreopoulos B."/>
            <person name="Baker S."/>
            <person name="Barry K."/>
            <person name="Bills G."/>
            <person name="Bluhm B."/>
            <person name="Cannon C."/>
            <person name="Castanera R."/>
            <person name="Culley D."/>
            <person name="Daum C."/>
            <person name="Ezra D."/>
            <person name="Gonzalez J."/>
            <person name="Henrissat B."/>
            <person name="Kuo A."/>
            <person name="Liang C."/>
            <person name="Lipzen A."/>
            <person name="Lutzoni F."/>
            <person name="Magnuson J."/>
            <person name="Mondo S."/>
            <person name="Nolan M."/>
            <person name="Ohm R."/>
            <person name="Pangilinan J."/>
            <person name="Park H.-J."/>
            <person name="Ramirez L."/>
            <person name="Alfaro M."/>
            <person name="Sun H."/>
            <person name="Tritt A."/>
            <person name="Yoshinaga Y."/>
            <person name="Zwiers L.-H."/>
            <person name="Turgeon B."/>
            <person name="Goodwin S."/>
            <person name="Spatafora J."/>
            <person name="Crous P."/>
            <person name="Grigoriev I."/>
        </authorList>
    </citation>
    <scope>NUCLEOTIDE SEQUENCE</scope>
    <source>
        <strain evidence="8">CBS 122367</strain>
    </source>
</reference>
<evidence type="ECO:0000313" key="8">
    <source>
        <dbReference type="EMBL" id="KAF2691650.1"/>
    </source>
</evidence>
<dbReference type="InterPro" id="IPR036736">
    <property type="entry name" value="ACP-like_sf"/>
</dbReference>
<sequence>MSQSENTSLAELEGGNLDTIPHIRDLFLEITSQHPDVEAIVSLHQSPLRLPGLDYDDEQSCLRWTYRQLKQGASHLAGQLDAVGVRKGSAIVFFCENRAEWVLLCWTSIILGCPFVPLNPRLASNGEELRYVLDQIWPSVIVVAGETTRASLEANAREQLEKAGLLLSLQEVGVMVTQNGDRWMPLASFWSRTTVVRSEWAGPIFENTSIIGFTSGTTSRPKACPQSSDNLMTSAVAVRDLRGLGPTDRLCQHLPSFAAMAVLISLTCGTSGVTIVYPSPFFSATATLDAIENEHCTYTFAAPAIVKALAMHPTIAQRTLESLRIVELGGAPIYPDVFQLATSKPGLNCKRVGCGWGMTESPAPLLAEPWERTMPLPIEYIAVGKPIKGTYAKICLPGSRQPIKRGEEGELHVGGSQVVRGYLNGDNESFYEEGGIRWIKTGDMARIQDGQVYIIGRYKDIIIRGGQNISPAKIERTLEKISGVEAQVVGVPDNLAGEVPVAVVKLTRHQASSSDTIIRSLRDIAMRDLGPTETPYALVSLTKLGMDHFPTTLSGKIQKAVLAERVRGYFKNDISDGGIPQETNIEAILVELWSKVSGVPASSIDPLASVFSFADSITTMRLSTLVKQQLQKDLTVDDVVQHPSIHEQANLLDSRPASSGSGQQNQRPGPPNTDDIVHANGDPSQVVATERLATPLLKRLGLRWDDVEDVFPAPDTSFIYLNRKRPQTWNQRVIYFASSTGVENLTSAWKAVLVHHAMFRTVAVPTAARSLRDTKHLFVVLRPTEAFWKCSVTDGLEVNTPEDLRSIFKNVWADTLAGPLSRVAFIRIKSSASSAFILVGNHAAYDNLSMDLLLSDLETALSHNLTAENIMQAPGHVPYKKFADLYYHYRAMDDALEAAKFHASRLCGIGSLKDSLWPKARAPGWFKGADEGWTHNGGAPGNPASRTPIDSPENRHGLDGLTRTAPVHTLQAMKEKHSIMPHVILKVAVALFNMRRTNTTTALFANVEAGRRWPSTPDTNEETLPNPLGIAGPMFQVVLNRISLTEPDESVLSVLQRVQEEQKLLSEHSQAPLFLIHALLQDTDGDVFFDALARQGYNWAPGIQSSSRADTEKPPALVKFNRQALDDIGLAWTCGLRDRETFYVNASYDDCQLCNDAVYGYLGDVLSAGAWLADPNNIKKGVGECVFKNSNVSGLIKSLE</sequence>
<dbReference type="Gene3D" id="3.30.559.30">
    <property type="entry name" value="Nonribosomal peptide synthetase, condensation domain"/>
    <property type="match status" value="1"/>
</dbReference>
<feature type="region of interest" description="Disordered" evidence="6">
    <location>
        <begin position="648"/>
        <end position="676"/>
    </location>
</feature>
<keyword evidence="4" id="KW-0436">Ligase</keyword>
<dbReference type="OrthoDB" id="10253869at2759"/>
<keyword evidence="9" id="KW-1185">Reference proteome</keyword>
<dbReference type="PROSITE" id="PS50075">
    <property type="entry name" value="CARRIER"/>
    <property type="match status" value="1"/>
</dbReference>
<feature type="region of interest" description="Disordered" evidence="6">
    <location>
        <begin position="930"/>
        <end position="958"/>
    </location>
</feature>
<feature type="compositionally biased region" description="Polar residues" evidence="6">
    <location>
        <begin position="656"/>
        <end position="667"/>
    </location>
</feature>
<dbReference type="SUPFAM" id="SSF52777">
    <property type="entry name" value="CoA-dependent acyltransferases"/>
    <property type="match status" value="2"/>
</dbReference>
<evidence type="ECO:0000259" key="7">
    <source>
        <dbReference type="PROSITE" id="PS50075"/>
    </source>
</evidence>
<keyword evidence="3" id="KW-0597">Phosphoprotein</keyword>
<dbReference type="PROSITE" id="PS00455">
    <property type="entry name" value="AMP_BINDING"/>
    <property type="match status" value="1"/>
</dbReference>
<dbReference type="Gene3D" id="1.10.1200.10">
    <property type="entry name" value="ACP-like"/>
    <property type="match status" value="1"/>
</dbReference>
<keyword evidence="2" id="KW-0596">Phosphopantetheine</keyword>
<evidence type="ECO:0000256" key="3">
    <source>
        <dbReference type="ARBA" id="ARBA00022553"/>
    </source>
</evidence>
<dbReference type="InterPro" id="IPR045851">
    <property type="entry name" value="AMP-bd_C_sf"/>
</dbReference>
<dbReference type="Proteomes" id="UP000799291">
    <property type="component" value="Unassembled WGS sequence"/>
</dbReference>
<dbReference type="InterPro" id="IPR020845">
    <property type="entry name" value="AMP-binding_CS"/>
</dbReference>
<dbReference type="InterPro" id="IPR020806">
    <property type="entry name" value="PKS_PP-bd"/>
</dbReference>
<dbReference type="InterPro" id="IPR042099">
    <property type="entry name" value="ANL_N_sf"/>
</dbReference>
<dbReference type="AlphaFoldDB" id="A0A6G1JN49"/>
<evidence type="ECO:0000256" key="2">
    <source>
        <dbReference type="ARBA" id="ARBA00022450"/>
    </source>
</evidence>
<dbReference type="SUPFAM" id="SSF56801">
    <property type="entry name" value="Acetyl-CoA synthetase-like"/>
    <property type="match status" value="1"/>
</dbReference>
<protein>
    <submittedName>
        <fullName evidence="8">Acetyl-CoA synthetase-like protein</fullName>
    </submittedName>
</protein>
<dbReference type="InterPro" id="IPR025110">
    <property type="entry name" value="AMP-bd_C"/>
</dbReference>
<evidence type="ECO:0000256" key="6">
    <source>
        <dbReference type="SAM" id="MobiDB-lite"/>
    </source>
</evidence>
<evidence type="ECO:0000256" key="1">
    <source>
        <dbReference type="ARBA" id="ARBA00006432"/>
    </source>
</evidence>
<dbReference type="InterPro" id="IPR000873">
    <property type="entry name" value="AMP-dep_synth/lig_dom"/>
</dbReference>
<comment type="similarity">
    <text evidence="1">Belongs to the ATP-dependent AMP-binding enzyme family.</text>
</comment>
<dbReference type="PANTHER" id="PTHR43201:SF5">
    <property type="entry name" value="MEDIUM-CHAIN ACYL-COA LIGASE ACSF2, MITOCHONDRIAL"/>
    <property type="match status" value="1"/>
</dbReference>
<evidence type="ECO:0000256" key="5">
    <source>
        <dbReference type="ARBA" id="ARBA00029454"/>
    </source>
</evidence>
<dbReference type="SMART" id="SM00823">
    <property type="entry name" value="PKS_PP"/>
    <property type="match status" value="1"/>
</dbReference>
<dbReference type="GO" id="GO:0031177">
    <property type="term" value="F:phosphopantetheine binding"/>
    <property type="evidence" value="ECO:0007669"/>
    <property type="project" value="InterPro"/>
</dbReference>
<dbReference type="Gene3D" id="3.30.559.10">
    <property type="entry name" value="Chloramphenicol acetyltransferase-like domain"/>
    <property type="match status" value="1"/>
</dbReference>
<dbReference type="Gene3D" id="3.30.300.30">
    <property type="match status" value="1"/>
</dbReference>
<dbReference type="InterPro" id="IPR023213">
    <property type="entry name" value="CAT-like_dom_sf"/>
</dbReference>
<accession>A0A6G1JN49</accession>
<dbReference type="PANTHER" id="PTHR43201">
    <property type="entry name" value="ACYL-COA SYNTHETASE"/>
    <property type="match status" value="1"/>
</dbReference>
<proteinExistence type="inferred from homology"/>
<dbReference type="InterPro" id="IPR009081">
    <property type="entry name" value="PP-bd_ACP"/>
</dbReference>
<dbReference type="Pfam" id="PF00550">
    <property type="entry name" value="PP-binding"/>
    <property type="match status" value="1"/>
</dbReference>
<dbReference type="Pfam" id="PF13193">
    <property type="entry name" value="AMP-binding_C"/>
    <property type="match status" value="1"/>
</dbReference>
<dbReference type="GO" id="GO:0031956">
    <property type="term" value="F:medium-chain fatty acid-CoA ligase activity"/>
    <property type="evidence" value="ECO:0007669"/>
    <property type="project" value="TreeGrafter"/>
</dbReference>
<feature type="domain" description="Carrier" evidence="7">
    <location>
        <begin position="580"/>
        <end position="656"/>
    </location>
</feature>